<gene>
    <name evidence="1" type="ORF">ACFQ44_04905</name>
</gene>
<sequence length="145" mass="16464">MSKKSVRLARDSQVFPRVNQHSKGTDDRFAFNFSFVTQNDKYGFSGKHFDKTIKNKFVEKLIRLSTADLVTVFGWPKSMGLENMAESDVKLAVNPAFERSGRQQNCLAGMWIFRLAKSGRVIGKINGTIFYVLAVDTTFDLYKHG</sequence>
<protein>
    <submittedName>
        <fullName evidence="1">Uncharacterized protein</fullName>
    </submittedName>
</protein>
<dbReference type="Proteomes" id="UP001597189">
    <property type="component" value="Unassembled WGS sequence"/>
</dbReference>
<comment type="caution">
    <text evidence="1">The sequence shown here is derived from an EMBL/GenBank/DDBJ whole genome shotgun (WGS) entry which is preliminary data.</text>
</comment>
<proteinExistence type="predicted"/>
<evidence type="ECO:0000313" key="1">
    <source>
        <dbReference type="EMBL" id="MFD1455028.1"/>
    </source>
</evidence>
<accession>A0ABW4D367</accession>
<organism evidence="1 2">
    <name type="scientific">Levilactobacillus lanxiensis</name>
    <dbReference type="NCBI Taxonomy" id="2799568"/>
    <lineage>
        <taxon>Bacteria</taxon>
        <taxon>Bacillati</taxon>
        <taxon>Bacillota</taxon>
        <taxon>Bacilli</taxon>
        <taxon>Lactobacillales</taxon>
        <taxon>Lactobacillaceae</taxon>
        <taxon>Levilactobacillus</taxon>
    </lineage>
</organism>
<dbReference type="EMBL" id="JBHTOD010000003">
    <property type="protein sequence ID" value="MFD1455028.1"/>
    <property type="molecule type" value="Genomic_DNA"/>
</dbReference>
<name>A0ABW4D367_9LACO</name>
<keyword evidence="2" id="KW-1185">Reference proteome</keyword>
<reference evidence="2" key="1">
    <citation type="journal article" date="2019" name="Int. J. Syst. Evol. Microbiol.">
        <title>The Global Catalogue of Microorganisms (GCM) 10K type strain sequencing project: providing services to taxonomists for standard genome sequencing and annotation.</title>
        <authorList>
            <consortium name="The Broad Institute Genomics Platform"/>
            <consortium name="The Broad Institute Genome Sequencing Center for Infectious Disease"/>
            <person name="Wu L."/>
            <person name="Ma J."/>
        </authorList>
    </citation>
    <scope>NUCLEOTIDE SEQUENCE [LARGE SCALE GENOMIC DNA]</scope>
    <source>
        <strain evidence="2">CCM 8979</strain>
    </source>
</reference>
<dbReference type="RefSeq" id="WP_236000719.1">
    <property type="nucleotide sequence ID" value="NZ_BOLN01000003.1"/>
</dbReference>
<evidence type="ECO:0000313" key="2">
    <source>
        <dbReference type="Proteomes" id="UP001597189"/>
    </source>
</evidence>